<dbReference type="SUPFAM" id="SSF52317">
    <property type="entry name" value="Class I glutamine amidotransferase-like"/>
    <property type="match status" value="1"/>
</dbReference>
<dbReference type="Proteomes" id="UP000184476">
    <property type="component" value="Unassembled WGS sequence"/>
</dbReference>
<dbReference type="EMBL" id="FQVL01000003">
    <property type="protein sequence ID" value="SHE82515.1"/>
    <property type="molecule type" value="Genomic_DNA"/>
</dbReference>
<feature type="chain" id="PRO_5012047555" evidence="2">
    <location>
        <begin position="26"/>
        <end position="772"/>
    </location>
</feature>
<keyword evidence="1" id="KW-0472">Membrane</keyword>
<feature type="transmembrane region" description="Helical" evidence="1">
    <location>
        <begin position="378"/>
        <end position="399"/>
    </location>
</feature>
<protein>
    <submittedName>
        <fullName evidence="3">Uncharacterized protein</fullName>
    </submittedName>
</protein>
<reference evidence="3 4" key="1">
    <citation type="submission" date="2016-11" db="EMBL/GenBank/DDBJ databases">
        <authorList>
            <person name="Jaros S."/>
            <person name="Januszkiewicz K."/>
            <person name="Wedrychowicz H."/>
        </authorList>
    </citation>
    <scope>NUCLEOTIDE SEQUENCE [LARGE SCALE GENOMIC DNA]</scope>
    <source>
        <strain evidence="3 4">DSM 44666</strain>
    </source>
</reference>
<evidence type="ECO:0000256" key="2">
    <source>
        <dbReference type="SAM" id="SignalP"/>
    </source>
</evidence>
<feature type="transmembrane region" description="Helical" evidence="1">
    <location>
        <begin position="352"/>
        <end position="371"/>
    </location>
</feature>
<dbReference type="Gene3D" id="3.40.50.880">
    <property type="match status" value="1"/>
</dbReference>
<keyword evidence="1" id="KW-0812">Transmembrane</keyword>
<name>A0A1M4WMR6_9BACL</name>
<keyword evidence="1" id="KW-1133">Transmembrane helix</keyword>
<sequence length="772" mass="87503">MRRRFIFLISLIFCSLISFPQYLFAAPASTIELHASVGFQGEYKDELIPVQVEVKNKGDHFQGKIQIRTDQNNQRESASIERSIDLSPGTTKMVQLMMPADLDPAYVTVLDGNQSIVSTRLVPQKLLQNTTIGIVSDQATAVQQIRNQATSTNGSTRIYDLKLKDIPIHGQIWSGLDVLVIDPLQEQSLSVDQIKAIETWVWKGGKLLVGGGKSTAYFGAFERFLPMKLLADTGSLQAKATPTSPEKNITYSKNQMQAEGKVMLTLDQQALISKRTLGEGRIYVAAYPLSQASLADLTTDSRINQELYSYHRDQASEDRSPLQGKSITENNSWAFLNALKNQAEKYGPSKSILITFFLTYLLGLFIIYFWIRYRKKQVAKLWLVIPITSILFSVLYYVYSDFSRGWTLPIYQYGYAILDNSGQAKIRAYTSFISGSADEYEVETKQSFAYPMLRENETINSSKKEVAAFLDPDQDASIRFPDVPQWTMRSFLQEGIRSLGGTLQAKVEEDGNGMFSIDVINQTKFPIKDVSLFVKNHQLHVGDLQPKQSKVVQMSKKDYEQWIRTSYGQTNTWSLTKYRRNMVEELFRSEPLVVKNDINVVGWVHQPLLPSQIKDHSSTLSGEFMVVGNSISVANQQKEIFYSQGLLKPEVISASDEYSIYNNDGKSQSVQMSKPGEVIFSFTLDHQMESLSRIELTQVNPSFAVNQGKTIPALKSVPSWMFEFYNWKTNKWEYPINQMDKMAYLSPNQEIHLRVIGAYFSLPSLIVEGRVH</sequence>
<keyword evidence="4" id="KW-1185">Reference proteome</keyword>
<keyword evidence="2" id="KW-0732">Signal</keyword>
<evidence type="ECO:0000313" key="4">
    <source>
        <dbReference type="Proteomes" id="UP000184476"/>
    </source>
</evidence>
<dbReference type="AlphaFoldDB" id="A0A1M4WMR6"/>
<evidence type="ECO:0000313" key="3">
    <source>
        <dbReference type="EMBL" id="SHE82515.1"/>
    </source>
</evidence>
<evidence type="ECO:0000256" key="1">
    <source>
        <dbReference type="SAM" id="Phobius"/>
    </source>
</evidence>
<gene>
    <name evidence="3" type="ORF">SAMN05444392_103293</name>
</gene>
<organism evidence="3 4">
    <name type="scientific">Seinonella peptonophila</name>
    <dbReference type="NCBI Taxonomy" id="112248"/>
    <lineage>
        <taxon>Bacteria</taxon>
        <taxon>Bacillati</taxon>
        <taxon>Bacillota</taxon>
        <taxon>Bacilli</taxon>
        <taxon>Bacillales</taxon>
        <taxon>Thermoactinomycetaceae</taxon>
        <taxon>Seinonella</taxon>
    </lineage>
</organism>
<accession>A0A1M4WMR6</accession>
<dbReference type="RefSeq" id="WP_139279033.1">
    <property type="nucleotide sequence ID" value="NZ_FQVL01000003.1"/>
</dbReference>
<proteinExistence type="predicted"/>
<dbReference type="InterPro" id="IPR029062">
    <property type="entry name" value="Class_I_gatase-like"/>
</dbReference>
<dbReference type="STRING" id="112248.SAMN05444392_103293"/>
<dbReference type="OrthoDB" id="137965at2"/>
<feature type="signal peptide" evidence="2">
    <location>
        <begin position="1"/>
        <end position="25"/>
    </location>
</feature>